<dbReference type="InterPro" id="IPR013149">
    <property type="entry name" value="ADH-like_C"/>
</dbReference>
<dbReference type="GO" id="GO:0051903">
    <property type="term" value="F:S-(hydroxymethyl)glutathione dehydrogenase [NAD(P)+] activity"/>
    <property type="evidence" value="ECO:0007669"/>
    <property type="project" value="TreeGrafter"/>
</dbReference>
<evidence type="ECO:0000256" key="2">
    <source>
        <dbReference type="ARBA" id="ARBA00022723"/>
    </source>
</evidence>
<comment type="cofactor">
    <cofactor evidence="1 6">
        <name>Zn(2+)</name>
        <dbReference type="ChEBI" id="CHEBI:29105"/>
    </cofactor>
</comment>
<comment type="caution">
    <text evidence="9">The sequence shown here is derived from an EMBL/GenBank/DDBJ whole genome shotgun (WGS) entry which is preliminary data.</text>
</comment>
<keyword evidence="10" id="KW-1185">Reference proteome</keyword>
<dbReference type="Pfam" id="PF08240">
    <property type="entry name" value="ADH_N"/>
    <property type="match status" value="1"/>
</dbReference>
<dbReference type="Gene3D" id="3.90.180.10">
    <property type="entry name" value="Medium-chain alcohol dehydrogenases, catalytic domain"/>
    <property type="match status" value="1"/>
</dbReference>
<sequence length="378" mass="40522">MVEQLEQGTIKCHAAVAWEAGKPLVIEEIEVQPPRAGEVRIKILYCSICHSDSYTLSGNDYAYRFPMILGHEASGIVESVGPGVTRVKPGDHVIPLYISECKECAFCLSGLTNLCLALNDTQYVGVLADGTSRFTCKGQTIYHFMGISGFSEYTVTSEYSVAKIDEDAPMDKACLIGCCIPTGYGAALNTAKVHKGSTCAVFGCGALGLSVIQGAKACGASKIFAIDINPQKFDMAVKFGATETINPLDTPNENIQDIICSKTLGGVDYSFDTSGGNVSVMKSALESTHSFGGVSVIISLADAGKKVEIDPRTLIGKKWTGCAFGGERGSNLNNYVRLYKKGELKIDEYITKSIKLEEINNGFDDLKNGVSVREIIIL</sequence>
<protein>
    <recommendedName>
        <fullName evidence="11">Enoyl reductase (ER) domain-containing protein</fullName>
    </recommendedName>
</protein>
<evidence type="ECO:0000259" key="8">
    <source>
        <dbReference type="Pfam" id="PF08240"/>
    </source>
</evidence>
<dbReference type="STRING" id="133385.A0A2T9YPV7"/>
<reference evidence="9 10" key="1">
    <citation type="journal article" date="2018" name="MBio">
        <title>Comparative Genomics Reveals the Core Gene Toolbox for the Fungus-Insect Symbiosis.</title>
        <authorList>
            <person name="Wang Y."/>
            <person name="Stata M."/>
            <person name="Wang W."/>
            <person name="Stajich J.E."/>
            <person name="White M.M."/>
            <person name="Moncalvo J.M."/>
        </authorList>
    </citation>
    <scope>NUCLEOTIDE SEQUENCE [LARGE SCALE GENOMIC DNA]</scope>
    <source>
        <strain evidence="9 10">SWE-8-4</strain>
    </source>
</reference>
<feature type="domain" description="Alcohol dehydrogenase-like C-terminal" evidence="7">
    <location>
        <begin position="206"/>
        <end position="329"/>
    </location>
</feature>
<evidence type="ECO:0000256" key="4">
    <source>
        <dbReference type="ARBA" id="ARBA00023002"/>
    </source>
</evidence>
<keyword evidence="5" id="KW-0520">NAD</keyword>
<dbReference type="PANTHER" id="PTHR43880">
    <property type="entry name" value="ALCOHOL DEHYDROGENASE"/>
    <property type="match status" value="1"/>
</dbReference>
<dbReference type="OrthoDB" id="3941538at2759"/>
<dbReference type="Proteomes" id="UP000245383">
    <property type="component" value="Unassembled WGS sequence"/>
</dbReference>
<evidence type="ECO:0000313" key="10">
    <source>
        <dbReference type="Proteomes" id="UP000245383"/>
    </source>
</evidence>
<name>A0A2T9YPV7_9FUNG</name>
<dbReference type="InterPro" id="IPR011032">
    <property type="entry name" value="GroES-like_sf"/>
</dbReference>
<evidence type="ECO:0000313" key="9">
    <source>
        <dbReference type="EMBL" id="PVU94388.1"/>
    </source>
</evidence>
<dbReference type="PANTHER" id="PTHR43880:SF12">
    <property type="entry name" value="ALCOHOL DEHYDROGENASE CLASS-3"/>
    <property type="match status" value="1"/>
</dbReference>
<dbReference type="PROSITE" id="PS00059">
    <property type="entry name" value="ADH_ZINC"/>
    <property type="match status" value="1"/>
</dbReference>
<dbReference type="Pfam" id="PF00107">
    <property type="entry name" value="ADH_zinc_N"/>
    <property type="match status" value="1"/>
</dbReference>
<evidence type="ECO:0008006" key="11">
    <source>
        <dbReference type="Google" id="ProtNLM"/>
    </source>
</evidence>
<accession>A0A2T9YPV7</accession>
<evidence type="ECO:0000256" key="3">
    <source>
        <dbReference type="ARBA" id="ARBA00022833"/>
    </source>
</evidence>
<dbReference type="FunFam" id="3.40.50.720:FF:000003">
    <property type="entry name" value="S-(hydroxymethyl)glutathione dehydrogenase"/>
    <property type="match status" value="1"/>
</dbReference>
<keyword evidence="3 6" id="KW-0862">Zinc</keyword>
<evidence type="ECO:0000259" key="7">
    <source>
        <dbReference type="Pfam" id="PF00107"/>
    </source>
</evidence>
<keyword evidence="2 6" id="KW-0479">Metal-binding</keyword>
<dbReference type="AlphaFoldDB" id="A0A2T9YPV7"/>
<feature type="domain" description="Alcohol dehydrogenase-like N-terminal" evidence="8">
    <location>
        <begin position="36"/>
        <end position="165"/>
    </location>
</feature>
<dbReference type="GO" id="GO:0008270">
    <property type="term" value="F:zinc ion binding"/>
    <property type="evidence" value="ECO:0007669"/>
    <property type="project" value="InterPro"/>
</dbReference>
<dbReference type="GO" id="GO:0046294">
    <property type="term" value="P:formaldehyde catabolic process"/>
    <property type="evidence" value="ECO:0007669"/>
    <property type="project" value="TreeGrafter"/>
</dbReference>
<dbReference type="Gene3D" id="3.40.50.720">
    <property type="entry name" value="NAD(P)-binding Rossmann-like Domain"/>
    <property type="match status" value="1"/>
</dbReference>
<comment type="similarity">
    <text evidence="6">Belongs to the zinc-containing alcohol dehydrogenase family.</text>
</comment>
<proteinExistence type="inferred from homology"/>
<dbReference type="SUPFAM" id="SSF51735">
    <property type="entry name" value="NAD(P)-binding Rossmann-fold domains"/>
    <property type="match status" value="1"/>
</dbReference>
<dbReference type="InterPro" id="IPR036291">
    <property type="entry name" value="NAD(P)-bd_dom_sf"/>
</dbReference>
<dbReference type="GO" id="GO:0005829">
    <property type="term" value="C:cytosol"/>
    <property type="evidence" value="ECO:0007669"/>
    <property type="project" value="TreeGrafter"/>
</dbReference>
<dbReference type="InterPro" id="IPR002328">
    <property type="entry name" value="ADH_Zn_CS"/>
</dbReference>
<dbReference type="SUPFAM" id="SSF50129">
    <property type="entry name" value="GroES-like"/>
    <property type="match status" value="2"/>
</dbReference>
<evidence type="ECO:0000256" key="1">
    <source>
        <dbReference type="ARBA" id="ARBA00001947"/>
    </source>
</evidence>
<dbReference type="FunFam" id="3.90.180.10:FF:000067">
    <property type="entry name" value="alcohol dehydrogenase 1-like isoform X1"/>
    <property type="match status" value="1"/>
</dbReference>
<gene>
    <name evidence="9" type="ORF">BB561_002589</name>
</gene>
<dbReference type="EMBL" id="MBFR01000093">
    <property type="protein sequence ID" value="PVU94388.1"/>
    <property type="molecule type" value="Genomic_DNA"/>
</dbReference>
<dbReference type="InterPro" id="IPR013154">
    <property type="entry name" value="ADH-like_N"/>
</dbReference>
<evidence type="ECO:0000256" key="6">
    <source>
        <dbReference type="RuleBase" id="RU361277"/>
    </source>
</evidence>
<organism evidence="9 10">
    <name type="scientific">Smittium simulii</name>
    <dbReference type="NCBI Taxonomy" id="133385"/>
    <lineage>
        <taxon>Eukaryota</taxon>
        <taxon>Fungi</taxon>
        <taxon>Fungi incertae sedis</taxon>
        <taxon>Zoopagomycota</taxon>
        <taxon>Kickxellomycotina</taxon>
        <taxon>Harpellomycetes</taxon>
        <taxon>Harpellales</taxon>
        <taxon>Legeriomycetaceae</taxon>
        <taxon>Smittium</taxon>
    </lineage>
</organism>
<evidence type="ECO:0000256" key="5">
    <source>
        <dbReference type="ARBA" id="ARBA00023027"/>
    </source>
</evidence>
<keyword evidence="4" id="KW-0560">Oxidoreductase</keyword>